<dbReference type="Pfam" id="PF00106">
    <property type="entry name" value="adh_short"/>
    <property type="match status" value="1"/>
</dbReference>
<dbReference type="Proteomes" id="UP001583193">
    <property type="component" value="Unassembled WGS sequence"/>
</dbReference>
<comment type="caution">
    <text evidence="6">The sequence shown here is derived from an EMBL/GenBank/DDBJ whole genome shotgun (WGS) entry which is preliminary data.</text>
</comment>
<dbReference type="SMART" id="SM00822">
    <property type="entry name" value="PKS_KR"/>
    <property type="match status" value="1"/>
</dbReference>
<keyword evidence="3" id="KW-0560">Oxidoreductase</keyword>
<dbReference type="CDD" id="cd05374">
    <property type="entry name" value="17beta-HSD-like_SDR_c"/>
    <property type="match status" value="1"/>
</dbReference>
<dbReference type="InterPro" id="IPR051911">
    <property type="entry name" value="SDR_oxidoreductase"/>
</dbReference>
<evidence type="ECO:0000256" key="3">
    <source>
        <dbReference type="ARBA" id="ARBA00023002"/>
    </source>
</evidence>
<evidence type="ECO:0000256" key="4">
    <source>
        <dbReference type="RuleBase" id="RU000363"/>
    </source>
</evidence>
<dbReference type="InterPro" id="IPR057326">
    <property type="entry name" value="KR_dom"/>
</dbReference>
<sequence length="285" mass="30541">MASQQVWLITGASSGFGTVLAEKALRLGYKVIATARNPAKAAQEHPEIEALGGQWLQLDVNSAETKQKVEAAIKEAGRIDVVVNNAGYSILGSVEDMSEEEIHNQFNTNVYGPMRVIKATLPYLRSQRSGTIVNISSIAGITGRPSSALYASSKHALEGFSEALQAEVAPFNIRVLLVEPGGFRTNFLSAFVTPAAGLTKDYEGTVLEDVLKTFQTSSGKQPGDPVKAADRIIDVINGTGMGADKEHLLRLPLGPDCLARARAKIAELTKNLDETEEIAKSTNFD</sequence>
<dbReference type="InterPro" id="IPR036291">
    <property type="entry name" value="NAD(P)-bd_dom_sf"/>
</dbReference>
<dbReference type="SUPFAM" id="SSF51735">
    <property type="entry name" value="NAD(P)-binding Rossmann-fold domains"/>
    <property type="match status" value="1"/>
</dbReference>
<evidence type="ECO:0000313" key="6">
    <source>
        <dbReference type="EMBL" id="KAL1874188.1"/>
    </source>
</evidence>
<organism evidence="6 7">
    <name type="scientific">Paecilomyces lecythidis</name>
    <dbReference type="NCBI Taxonomy" id="3004212"/>
    <lineage>
        <taxon>Eukaryota</taxon>
        <taxon>Fungi</taxon>
        <taxon>Dikarya</taxon>
        <taxon>Ascomycota</taxon>
        <taxon>Pezizomycotina</taxon>
        <taxon>Eurotiomycetes</taxon>
        <taxon>Eurotiomycetidae</taxon>
        <taxon>Eurotiales</taxon>
        <taxon>Thermoascaceae</taxon>
        <taxon>Paecilomyces</taxon>
    </lineage>
</organism>
<dbReference type="PANTHER" id="PTHR43976">
    <property type="entry name" value="SHORT CHAIN DEHYDROGENASE"/>
    <property type="match status" value="1"/>
</dbReference>
<dbReference type="PANTHER" id="PTHR43976:SF16">
    <property type="entry name" value="SHORT-CHAIN DEHYDROGENASE_REDUCTASE FAMILY PROTEIN"/>
    <property type="match status" value="1"/>
</dbReference>
<accession>A0ABR3XDZ9</accession>
<dbReference type="EMBL" id="JAVDPF010000020">
    <property type="protein sequence ID" value="KAL1874188.1"/>
    <property type="molecule type" value="Genomic_DNA"/>
</dbReference>
<comment type="similarity">
    <text evidence="1 4">Belongs to the short-chain dehydrogenases/reductases (SDR) family.</text>
</comment>
<proteinExistence type="inferred from homology"/>
<reference evidence="6 7" key="1">
    <citation type="journal article" date="2024" name="IMA Fungus">
        <title>IMA Genome - F19 : A genome assembly and annotation guide to empower mycologists, including annotated draft genome sequences of Ceratocystis pirilliformis, Diaporthe australafricana, Fusarium ophioides, Paecilomyces lecythidis, and Sporothrix stenoceras.</title>
        <authorList>
            <person name="Aylward J."/>
            <person name="Wilson A.M."/>
            <person name="Visagie C.M."/>
            <person name="Spraker J."/>
            <person name="Barnes I."/>
            <person name="Buitendag C."/>
            <person name="Ceriani C."/>
            <person name="Del Mar Angel L."/>
            <person name="du Plessis D."/>
            <person name="Fuchs T."/>
            <person name="Gasser K."/>
            <person name="Kramer D."/>
            <person name="Li W."/>
            <person name="Munsamy K."/>
            <person name="Piso A."/>
            <person name="Price J.L."/>
            <person name="Sonnekus B."/>
            <person name="Thomas C."/>
            <person name="van der Nest A."/>
            <person name="van Dijk A."/>
            <person name="van Heerden A."/>
            <person name="van Vuuren N."/>
            <person name="Yilmaz N."/>
            <person name="Duong T.A."/>
            <person name="van der Merwe N.A."/>
            <person name="Wingfield M.J."/>
            <person name="Wingfield B.D."/>
        </authorList>
    </citation>
    <scope>NUCLEOTIDE SEQUENCE [LARGE SCALE GENOMIC DNA]</scope>
    <source>
        <strain evidence="6 7">CMW 18167</strain>
    </source>
</reference>
<feature type="domain" description="Ketoreductase" evidence="5">
    <location>
        <begin position="5"/>
        <end position="181"/>
    </location>
</feature>
<evidence type="ECO:0000256" key="2">
    <source>
        <dbReference type="ARBA" id="ARBA00022857"/>
    </source>
</evidence>
<gene>
    <name evidence="6" type="ORF">Plec18167_006125</name>
</gene>
<name>A0ABR3XDZ9_9EURO</name>
<dbReference type="InterPro" id="IPR020904">
    <property type="entry name" value="Sc_DH/Rdtase_CS"/>
</dbReference>
<dbReference type="PRINTS" id="PR00081">
    <property type="entry name" value="GDHRDH"/>
</dbReference>
<evidence type="ECO:0000256" key="1">
    <source>
        <dbReference type="ARBA" id="ARBA00006484"/>
    </source>
</evidence>
<dbReference type="PROSITE" id="PS00061">
    <property type="entry name" value="ADH_SHORT"/>
    <property type="match status" value="1"/>
</dbReference>
<evidence type="ECO:0000313" key="7">
    <source>
        <dbReference type="Proteomes" id="UP001583193"/>
    </source>
</evidence>
<dbReference type="PRINTS" id="PR00080">
    <property type="entry name" value="SDRFAMILY"/>
</dbReference>
<keyword evidence="7" id="KW-1185">Reference proteome</keyword>
<dbReference type="InterPro" id="IPR002347">
    <property type="entry name" value="SDR_fam"/>
</dbReference>
<dbReference type="Gene3D" id="3.40.50.720">
    <property type="entry name" value="NAD(P)-binding Rossmann-like Domain"/>
    <property type="match status" value="1"/>
</dbReference>
<evidence type="ECO:0000259" key="5">
    <source>
        <dbReference type="SMART" id="SM00822"/>
    </source>
</evidence>
<keyword evidence="2" id="KW-0521">NADP</keyword>
<protein>
    <recommendedName>
        <fullName evidence="5">Ketoreductase domain-containing protein</fullName>
    </recommendedName>
</protein>